<sequence length="272" mass="31290">IPFAFMSKEFKHNVIAIVYDFDGTLTPQPMQEYTVLPEIGIKDGKKFWKQVNQESAQTNGEGIVAYMRLMLEKSKSRHFPVTAEMLRELAKKINYFPGVQTYFKRINGYIKKQFGRGIEVRHYVISAGLKEIISGTSIAKYFYKVFASEYYYNEYGAATFPNVVVNDTLKTQFIFRINKGKENLNENINLHMPMYLRPIPFQNILYIGDGLTDVPCMTVIRKNGGYAIAVYKSHNSPGKKTCKELLKAERVNFIAQADYKSGTELDRLINYC</sequence>
<dbReference type="InterPro" id="IPR036412">
    <property type="entry name" value="HAD-like_sf"/>
</dbReference>
<feature type="non-terminal residue" evidence="1">
    <location>
        <position position="1"/>
    </location>
</feature>
<organism evidence="1">
    <name type="scientific">marine sediment metagenome</name>
    <dbReference type="NCBI Taxonomy" id="412755"/>
    <lineage>
        <taxon>unclassified sequences</taxon>
        <taxon>metagenomes</taxon>
        <taxon>ecological metagenomes</taxon>
    </lineage>
</organism>
<protein>
    <recommendedName>
        <fullName evidence="2">Haloacid dehalogenase-like hydrolase</fullName>
    </recommendedName>
</protein>
<name>X1GLP6_9ZZZZ</name>
<dbReference type="EMBL" id="BARU01025260">
    <property type="protein sequence ID" value="GAH58836.1"/>
    <property type="molecule type" value="Genomic_DNA"/>
</dbReference>
<dbReference type="Gene3D" id="3.40.50.1000">
    <property type="entry name" value="HAD superfamily/HAD-like"/>
    <property type="match status" value="1"/>
</dbReference>
<proteinExistence type="predicted"/>
<dbReference type="SUPFAM" id="SSF56784">
    <property type="entry name" value="HAD-like"/>
    <property type="match status" value="1"/>
</dbReference>
<gene>
    <name evidence="1" type="ORF">S03H2_40715</name>
</gene>
<reference evidence="1" key="1">
    <citation type="journal article" date="2014" name="Front. Microbiol.">
        <title>High frequency of phylogenetically diverse reductive dehalogenase-homologous genes in deep subseafloor sedimentary metagenomes.</title>
        <authorList>
            <person name="Kawai M."/>
            <person name="Futagami T."/>
            <person name="Toyoda A."/>
            <person name="Takaki Y."/>
            <person name="Nishi S."/>
            <person name="Hori S."/>
            <person name="Arai W."/>
            <person name="Tsubouchi T."/>
            <person name="Morono Y."/>
            <person name="Uchiyama I."/>
            <person name="Ito T."/>
            <person name="Fujiyama A."/>
            <person name="Inagaki F."/>
            <person name="Takami H."/>
        </authorList>
    </citation>
    <scope>NUCLEOTIDE SEQUENCE</scope>
    <source>
        <strain evidence="1">Expedition CK06-06</strain>
    </source>
</reference>
<comment type="caution">
    <text evidence="1">The sequence shown here is derived from an EMBL/GenBank/DDBJ whole genome shotgun (WGS) entry which is preliminary data.</text>
</comment>
<dbReference type="AlphaFoldDB" id="X1GLP6"/>
<evidence type="ECO:0008006" key="2">
    <source>
        <dbReference type="Google" id="ProtNLM"/>
    </source>
</evidence>
<dbReference type="CDD" id="cd01427">
    <property type="entry name" value="HAD_like"/>
    <property type="match status" value="1"/>
</dbReference>
<accession>X1GLP6</accession>
<dbReference type="Pfam" id="PF12710">
    <property type="entry name" value="HAD"/>
    <property type="match status" value="1"/>
</dbReference>
<dbReference type="InterPro" id="IPR023214">
    <property type="entry name" value="HAD_sf"/>
</dbReference>
<evidence type="ECO:0000313" key="1">
    <source>
        <dbReference type="EMBL" id="GAH58836.1"/>
    </source>
</evidence>